<feature type="region of interest" description="Disordered" evidence="1">
    <location>
        <begin position="119"/>
        <end position="163"/>
    </location>
</feature>
<feature type="region of interest" description="Disordered" evidence="1">
    <location>
        <begin position="532"/>
        <end position="568"/>
    </location>
</feature>
<feature type="compositionally biased region" description="Basic and acidic residues" evidence="1">
    <location>
        <begin position="547"/>
        <end position="568"/>
    </location>
</feature>
<proteinExistence type="predicted"/>
<feature type="compositionally biased region" description="Basic and acidic residues" evidence="1">
    <location>
        <begin position="133"/>
        <end position="144"/>
    </location>
</feature>
<name>A0A8H5GMT7_9AGAR</name>
<organism evidence="2 3">
    <name type="scientific">Tricholomella constricta</name>
    <dbReference type="NCBI Taxonomy" id="117010"/>
    <lineage>
        <taxon>Eukaryota</taxon>
        <taxon>Fungi</taxon>
        <taxon>Dikarya</taxon>
        <taxon>Basidiomycota</taxon>
        <taxon>Agaricomycotina</taxon>
        <taxon>Agaricomycetes</taxon>
        <taxon>Agaricomycetidae</taxon>
        <taxon>Agaricales</taxon>
        <taxon>Tricholomatineae</taxon>
        <taxon>Lyophyllaceae</taxon>
        <taxon>Tricholomella</taxon>
    </lineage>
</organism>
<accession>A0A8H5GMT7</accession>
<evidence type="ECO:0000256" key="1">
    <source>
        <dbReference type="SAM" id="MobiDB-lite"/>
    </source>
</evidence>
<comment type="caution">
    <text evidence="2">The sequence shown here is derived from an EMBL/GenBank/DDBJ whole genome shotgun (WGS) entry which is preliminary data.</text>
</comment>
<feature type="compositionally biased region" description="Pro residues" evidence="1">
    <location>
        <begin position="149"/>
        <end position="159"/>
    </location>
</feature>
<dbReference type="PANTHER" id="PTHR11440">
    <property type="entry name" value="LECITHIN-CHOLESTEROL ACYLTRANSFERASE-RELATED"/>
    <property type="match status" value="1"/>
</dbReference>
<dbReference type="OrthoDB" id="5592486at2759"/>
<dbReference type="EMBL" id="JAACJP010000065">
    <property type="protein sequence ID" value="KAF5367787.1"/>
    <property type="molecule type" value="Genomic_DNA"/>
</dbReference>
<dbReference type="Gene3D" id="3.40.50.1820">
    <property type="entry name" value="alpha/beta hydrolase"/>
    <property type="match status" value="1"/>
</dbReference>
<sequence length="664" mass="73897">MNSVYFPAHVVLVLRRIVNVISSLSISNQYLLLKQAQADEERIKLQSSPPVDPKAPSRKAIDDLKGVEWPQWTLRSNWDWSRLIRAEVGASTVNDAGSPPWLDRRWSWPALLSTFTQLETPMHVGDPPPPLKPGKDDKRPEKATNRSPLPEPTQVPGPPDTIHQLIQNPALYEPVRSPRYPIVLCHGLYGFDSRGPLKFPSMRMHYWSNVLNILRNTVGAEVIVTSVPGTGSISSRAEILDRQLQHKARGRGINFLAHSMGGLDCRHLISHVKPEIYAPLSLTTISTPHRGSPFMDWCAENIGIGKLRQQERDLAKARGDLVPPLPSPSGDITKSKPKPDTPFSLSLSSLPASFTTLLLSIVDSPAYANLTSHYLNEVFNPATPDDPTVKYFSVAGRMAGVSIWHPFWLPKMVLDGVEEKYRGRLRALWEQEINSEIPDGTPLWAQEREWGNDGLVTVQSARWGDFLGIMEGCDHWEMRGARGIEFGVDLPAIPAIGLGVSTSGHRTASGDGWGLPEWGRFVGAWKKEQKVSSDDAAKVAGASNTDNKSDSKPLNREEARRQERARDDAIIKASTDKLSAVFDWLTEQVPSPPLIGGKNKVIADAEERTADDVAKLHGHENLRSTMRKRMDQEGKTRVKNELASKQDLERFYVALSRKLYDEGL</sequence>
<evidence type="ECO:0000313" key="2">
    <source>
        <dbReference type="EMBL" id="KAF5367787.1"/>
    </source>
</evidence>
<gene>
    <name evidence="2" type="ORF">D9615_010508</name>
</gene>
<dbReference type="Proteomes" id="UP000565441">
    <property type="component" value="Unassembled WGS sequence"/>
</dbReference>
<dbReference type="InterPro" id="IPR029058">
    <property type="entry name" value="AB_hydrolase_fold"/>
</dbReference>
<evidence type="ECO:0008006" key="4">
    <source>
        <dbReference type="Google" id="ProtNLM"/>
    </source>
</evidence>
<dbReference type="AlphaFoldDB" id="A0A8H5GMT7"/>
<keyword evidence="3" id="KW-1185">Reference proteome</keyword>
<feature type="region of interest" description="Disordered" evidence="1">
    <location>
        <begin position="319"/>
        <end position="340"/>
    </location>
</feature>
<evidence type="ECO:0000313" key="3">
    <source>
        <dbReference type="Proteomes" id="UP000565441"/>
    </source>
</evidence>
<protein>
    <recommendedName>
        <fullName evidence="4">Triacylglycerol lipase</fullName>
    </recommendedName>
</protein>
<reference evidence="2 3" key="1">
    <citation type="journal article" date="2020" name="ISME J.">
        <title>Uncovering the hidden diversity of litter-decomposition mechanisms in mushroom-forming fungi.</title>
        <authorList>
            <person name="Floudas D."/>
            <person name="Bentzer J."/>
            <person name="Ahren D."/>
            <person name="Johansson T."/>
            <person name="Persson P."/>
            <person name="Tunlid A."/>
        </authorList>
    </citation>
    <scope>NUCLEOTIDE SEQUENCE [LARGE SCALE GENOMIC DNA]</scope>
    <source>
        <strain evidence="2 3">CBS 661.87</strain>
    </source>
</reference>
<dbReference type="SUPFAM" id="SSF53474">
    <property type="entry name" value="alpha/beta-Hydrolases"/>
    <property type="match status" value="1"/>
</dbReference>